<dbReference type="EMBL" id="SJPT01000009">
    <property type="protein sequence ID" value="TWU20213.1"/>
    <property type="molecule type" value="Genomic_DNA"/>
</dbReference>
<dbReference type="PANTHER" id="PTHR42871">
    <property type="entry name" value="CITRATE SYNTHASE"/>
    <property type="match status" value="1"/>
</dbReference>
<evidence type="ECO:0000313" key="11">
    <source>
        <dbReference type="EMBL" id="TWU20213.1"/>
    </source>
</evidence>
<dbReference type="SUPFAM" id="SSF48256">
    <property type="entry name" value="Citrate synthase"/>
    <property type="match status" value="1"/>
</dbReference>
<evidence type="ECO:0000256" key="3">
    <source>
        <dbReference type="ARBA" id="ARBA00022532"/>
    </source>
</evidence>
<dbReference type="PROSITE" id="PS00480">
    <property type="entry name" value="CITRATE_SYNTHASE"/>
    <property type="match status" value="1"/>
</dbReference>
<dbReference type="InterPro" id="IPR016143">
    <property type="entry name" value="Citrate_synth-like_sm_a-sub"/>
</dbReference>
<dbReference type="InterPro" id="IPR019810">
    <property type="entry name" value="Citrate_synthase_AS"/>
</dbReference>
<dbReference type="InterPro" id="IPR010953">
    <property type="entry name" value="Citrate_synthase_typ-I"/>
</dbReference>
<comment type="caution">
    <text evidence="11">The sequence shown here is derived from an EMBL/GenBank/DDBJ whole genome shotgun (WGS) entry which is preliminary data.</text>
</comment>
<organism evidence="11 12">
    <name type="scientific">Novipirellula galeiformis</name>
    <dbReference type="NCBI Taxonomy" id="2528004"/>
    <lineage>
        <taxon>Bacteria</taxon>
        <taxon>Pseudomonadati</taxon>
        <taxon>Planctomycetota</taxon>
        <taxon>Planctomycetia</taxon>
        <taxon>Pirellulales</taxon>
        <taxon>Pirellulaceae</taxon>
        <taxon>Novipirellula</taxon>
    </lineage>
</organism>
<dbReference type="NCBIfam" id="TIGR01798">
    <property type="entry name" value="cit_synth_I"/>
    <property type="match status" value="1"/>
</dbReference>
<dbReference type="PIRSF" id="PIRSF001369">
    <property type="entry name" value="Citrate_synth"/>
    <property type="match status" value="1"/>
</dbReference>
<evidence type="ECO:0000256" key="9">
    <source>
        <dbReference type="RuleBase" id="RU003370"/>
    </source>
</evidence>
<dbReference type="InterPro" id="IPR016142">
    <property type="entry name" value="Citrate_synth-like_lrg_a-sub"/>
</dbReference>
<gene>
    <name evidence="11" type="primary">gltA2</name>
    <name evidence="11" type="ORF">Pla52o_47280</name>
</gene>
<keyword evidence="12" id="KW-1185">Reference proteome</keyword>
<dbReference type="Proteomes" id="UP000316304">
    <property type="component" value="Unassembled WGS sequence"/>
</dbReference>
<keyword evidence="3 9" id="KW-0816">Tricarboxylic acid cycle</keyword>
<dbReference type="PRINTS" id="PR00143">
    <property type="entry name" value="CITRTSNTHASE"/>
</dbReference>
<dbReference type="GO" id="GO:0005737">
    <property type="term" value="C:cytoplasm"/>
    <property type="evidence" value="ECO:0007669"/>
    <property type="project" value="InterPro"/>
</dbReference>
<dbReference type="GO" id="GO:0036440">
    <property type="term" value="F:citrate synthase activity"/>
    <property type="evidence" value="ECO:0007669"/>
    <property type="project" value="UniProtKB-EC"/>
</dbReference>
<dbReference type="InterPro" id="IPR024176">
    <property type="entry name" value="Citrate_synthase_bac-typ"/>
</dbReference>
<evidence type="ECO:0000256" key="5">
    <source>
        <dbReference type="ARBA" id="ARBA00049288"/>
    </source>
</evidence>
<protein>
    <recommendedName>
        <fullName evidence="6 7">Citrate synthase</fullName>
    </recommendedName>
</protein>
<dbReference type="Pfam" id="PF00285">
    <property type="entry name" value="Citrate_synt"/>
    <property type="match status" value="1"/>
</dbReference>
<dbReference type="AlphaFoldDB" id="A0A5C6C6G3"/>
<keyword evidence="11" id="KW-0012">Acyltransferase</keyword>
<evidence type="ECO:0000256" key="4">
    <source>
        <dbReference type="ARBA" id="ARBA00022679"/>
    </source>
</evidence>
<comment type="similarity">
    <text evidence="2 7 10">Belongs to the citrate synthase family.</text>
</comment>
<proteinExistence type="inferred from homology"/>
<dbReference type="CDD" id="cd06114">
    <property type="entry name" value="EcCS_like"/>
    <property type="match status" value="1"/>
</dbReference>
<reference evidence="11 12" key="1">
    <citation type="submission" date="2019-02" db="EMBL/GenBank/DDBJ databases">
        <title>Deep-cultivation of Planctomycetes and their phenomic and genomic characterization uncovers novel biology.</title>
        <authorList>
            <person name="Wiegand S."/>
            <person name="Jogler M."/>
            <person name="Boedeker C."/>
            <person name="Pinto D."/>
            <person name="Vollmers J."/>
            <person name="Rivas-Marin E."/>
            <person name="Kohn T."/>
            <person name="Peeters S.H."/>
            <person name="Heuer A."/>
            <person name="Rast P."/>
            <person name="Oberbeckmann S."/>
            <person name="Bunk B."/>
            <person name="Jeske O."/>
            <person name="Meyerdierks A."/>
            <person name="Storesund J.E."/>
            <person name="Kallscheuer N."/>
            <person name="Luecker S."/>
            <person name="Lage O.M."/>
            <person name="Pohl T."/>
            <person name="Merkel B.J."/>
            <person name="Hornburger P."/>
            <person name="Mueller R.-W."/>
            <person name="Bruemmer F."/>
            <person name="Labrenz M."/>
            <person name="Spormann A.M."/>
            <person name="Op Den Camp H."/>
            <person name="Overmann J."/>
            <person name="Amann R."/>
            <person name="Jetten M.S.M."/>
            <person name="Mascher T."/>
            <person name="Medema M.H."/>
            <person name="Devos D.P."/>
            <person name="Kaster A.-K."/>
            <person name="Ovreas L."/>
            <person name="Rohde M."/>
            <person name="Galperin M.Y."/>
            <person name="Jogler C."/>
        </authorList>
    </citation>
    <scope>NUCLEOTIDE SEQUENCE [LARGE SCALE GENOMIC DNA]</scope>
    <source>
        <strain evidence="11 12">Pla52o</strain>
    </source>
</reference>
<dbReference type="Gene3D" id="1.10.580.10">
    <property type="entry name" value="Citrate Synthase, domain 1"/>
    <property type="match status" value="1"/>
</dbReference>
<dbReference type="PANTHER" id="PTHR42871:SF1">
    <property type="entry name" value="CITRATE SYNTHASE"/>
    <property type="match status" value="1"/>
</dbReference>
<dbReference type="FunFam" id="1.10.230.10:FF:000002">
    <property type="entry name" value="Citrate synthase"/>
    <property type="match status" value="1"/>
</dbReference>
<feature type="active site" evidence="8">
    <location>
        <position position="351"/>
    </location>
</feature>
<comment type="catalytic activity">
    <reaction evidence="5 9">
        <text>oxaloacetate + acetyl-CoA + H2O = citrate + CoA + H(+)</text>
        <dbReference type="Rhea" id="RHEA:16845"/>
        <dbReference type="ChEBI" id="CHEBI:15377"/>
        <dbReference type="ChEBI" id="CHEBI:15378"/>
        <dbReference type="ChEBI" id="CHEBI:16452"/>
        <dbReference type="ChEBI" id="CHEBI:16947"/>
        <dbReference type="ChEBI" id="CHEBI:57287"/>
        <dbReference type="ChEBI" id="CHEBI:57288"/>
        <dbReference type="EC" id="2.3.3.16"/>
    </reaction>
</comment>
<dbReference type="UniPathway" id="UPA00223">
    <property type="reaction ID" value="UER00717"/>
</dbReference>
<evidence type="ECO:0000313" key="12">
    <source>
        <dbReference type="Proteomes" id="UP000316304"/>
    </source>
</evidence>
<accession>A0A5C6C6G3</accession>
<dbReference type="InterPro" id="IPR036969">
    <property type="entry name" value="Citrate_synthase_sf"/>
</dbReference>
<dbReference type="Gene3D" id="1.10.230.10">
    <property type="entry name" value="Cytochrome P450-Terp, domain 2"/>
    <property type="match status" value="1"/>
</dbReference>
<dbReference type="InterPro" id="IPR002020">
    <property type="entry name" value="Citrate_synthase"/>
</dbReference>
<comment type="pathway">
    <text evidence="1 9">Carbohydrate metabolism; tricarboxylic acid cycle; isocitrate from oxaloacetate: step 1/2.</text>
</comment>
<evidence type="ECO:0000256" key="2">
    <source>
        <dbReference type="ARBA" id="ARBA00010566"/>
    </source>
</evidence>
<evidence type="ECO:0000256" key="1">
    <source>
        <dbReference type="ARBA" id="ARBA00004751"/>
    </source>
</evidence>
<evidence type="ECO:0000256" key="6">
    <source>
        <dbReference type="NCBIfam" id="TIGR01798"/>
    </source>
</evidence>
<name>A0A5C6C6G3_9BACT</name>
<keyword evidence="4 7" id="KW-0808">Transferase</keyword>
<evidence type="ECO:0000256" key="8">
    <source>
        <dbReference type="PIRSR" id="PIRSR001369-1"/>
    </source>
</evidence>
<dbReference type="GO" id="GO:0006099">
    <property type="term" value="P:tricarboxylic acid cycle"/>
    <property type="evidence" value="ECO:0007669"/>
    <property type="project" value="UniProtKB-UniRule"/>
</dbReference>
<evidence type="ECO:0000256" key="10">
    <source>
        <dbReference type="RuleBase" id="RU003406"/>
    </source>
</evidence>
<feature type="active site" evidence="8">
    <location>
        <position position="408"/>
    </location>
</feature>
<dbReference type="NCBIfam" id="NF004126">
    <property type="entry name" value="PRK05614.1"/>
    <property type="match status" value="1"/>
</dbReference>
<sequence>MPEAEPPVIVDHAFQGYTIARLKTCPKTFLYADSLMSTSPKLDTKQAGIAKLSFDNSELDCPVVEGSEGERGIDISQLRAKTGLITLDDGFVNTGSTKSAITFLDGEKGILRYRGYPIEQLAKHCDFVETAFLLIYGELPNASQAETFRAGIRDHTMIHEDMRSFYNGFPRDAHPMAILSSVVGALATFYQDSLNPNDPSQVEISLYRLLAKLPTIAAYSYKKSMGQPFMYPNNDLNYCENFLHMMFATPAREYMVDPDFAEALNLLFIVHADHEQNCSTSTVRMVGSSNANLFASISAGIGALWGPLHGGANEACVNMLETIAKDGGNVQKYVDMAKDKENGFRLMGFGHRVYKNFDPRAKIIRASCDKLLAKLQLDDPLFEVAQKLEEVALQDEYFIERKLYPNVDFYSGVIYRALGIPIQMFTVLFAIGRLPGWIAHWEEMHNNPSTRINRPRQIYTGATQRDFVPLEQR</sequence>
<dbReference type="Gene3D" id="2.20.28.60">
    <property type="match status" value="1"/>
</dbReference>
<evidence type="ECO:0000256" key="7">
    <source>
        <dbReference type="PIRNR" id="PIRNR001369"/>
    </source>
</evidence>